<dbReference type="SMART" id="SM00342">
    <property type="entry name" value="HTH_ARAC"/>
    <property type="match status" value="1"/>
</dbReference>
<evidence type="ECO:0000259" key="4">
    <source>
        <dbReference type="PROSITE" id="PS01124"/>
    </source>
</evidence>
<keyword evidence="1" id="KW-0805">Transcription regulation</keyword>
<dbReference type="SUPFAM" id="SSF46689">
    <property type="entry name" value="Homeodomain-like"/>
    <property type="match status" value="1"/>
</dbReference>
<keyword evidence="3" id="KW-0804">Transcription</keyword>
<keyword evidence="6" id="KW-1185">Reference proteome</keyword>
<feature type="domain" description="HTH araC/xylS-type" evidence="4">
    <location>
        <begin position="242"/>
        <end position="340"/>
    </location>
</feature>
<evidence type="ECO:0000256" key="1">
    <source>
        <dbReference type="ARBA" id="ARBA00023015"/>
    </source>
</evidence>
<evidence type="ECO:0000256" key="2">
    <source>
        <dbReference type="ARBA" id="ARBA00023125"/>
    </source>
</evidence>
<dbReference type="PANTHER" id="PTHR43280:SF32">
    <property type="entry name" value="TRANSCRIPTIONAL REGULATORY PROTEIN"/>
    <property type="match status" value="1"/>
</dbReference>
<evidence type="ECO:0000313" key="5">
    <source>
        <dbReference type="EMBL" id="AVM52011.1"/>
    </source>
</evidence>
<dbReference type="InterPro" id="IPR018062">
    <property type="entry name" value="HTH_AraC-typ_CS"/>
</dbReference>
<dbReference type="InterPro" id="IPR009057">
    <property type="entry name" value="Homeodomain-like_sf"/>
</dbReference>
<dbReference type="PROSITE" id="PS01124">
    <property type="entry name" value="HTH_ARAC_FAMILY_2"/>
    <property type="match status" value="1"/>
</dbReference>
<protein>
    <recommendedName>
        <fullName evidence="4">HTH araC/xylS-type domain-containing protein</fullName>
    </recommendedName>
</protein>
<gene>
    <name evidence="5" type="ORF">C4H11_02745</name>
</gene>
<evidence type="ECO:0000256" key="3">
    <source>
        <dbReference type="ARBA" id="ARBA00023163"/>
    </source>
</evidence>
<dbReference type="Proteomes" id="UP000238304">
    <property type="component" value="Chromosome"/>
</dbReference>
<keyword evidence="2" id="KW-0238">DNA-binding</keyword>
<organism evidence="5 6">
    <name type="scientific">Bacteroides zoogleoformans</name>
    <dbReference type="NCBI Taxonomy" id="28119"/>
    <lineage>
        <taxon>Bacteria</taxon>
        <taxon>Pseudomonadati</taxon>
        <taxon>Bacteroidota</taxon>
        <taxon>Bacteroidia</taxon>
        <taxon>Bacteroidales</taxon>
        <taxon>Bacteroidaceae</taxon>
        <taxon>Bacteroides</taxon>
    </lineage>
</organism>
<evidence type="ECO:0000313" key="6">
    <source>
        <dbReference type="Proteomes" id="UP000238304"/>
    </source>
</evidence>
<dbReference type="Pfam" id="PF12833">
    <property type="entry name" value="HTH_18"/>
    <property type="match status" value="1"/>
</dbReference>
<sequence length="341" mass="39313">MKKYSFCTISTQIERFCRRFIIFVEKTGKNMHKTLASKRCLPKQAPKLMDVLRMRDIFSTNFAQIREHVYLSNELAMIHNNPLALHLVQQQSPPFVINDHRLGIIIRGEGEANFNLVNRHLTAGTLLYLGPGSIVNPIRFSDDLEIMGIVLFTDFPMPFTPGQYPSAFNGQVRDFQLPACAADLQTAGHILDTLWQLIHQKNYHRPTASALVAALMHHYDRLFHRQADHLAATRSREQTIFDRFIQLVNQHCNEQHRISYYANRMCLTERYLGTVIRQAGGVTAKDWIDRALITQAKVQLRYSGKSVLQISEELNFPNPSFFSKYFKRLTGMTPGKFQKMI</sequence>
<dbReference type="InterPro" id="IPR018060">
    <property type="entry name" value="HTH_AraC"/>
</dbReference>
<dbReference type="PANTHER" id="PTHR43280">
    <property type="entry name" value="ARAC-FAMILY TRANSCRIPTIONAL REGULATOR"/>
    <property type="match status" value="1"/>
</dbReference>
<name>A0ABM6T5L6_9BACE</name>
<reference evidence="5 6" key="1">
    <citation type="submission" date="2018-02" db="EMBL/GenBank/DDBJ databases">
        <authorList>
            <person name="Holder M.E."/>
            <person name="Ajami N.J."/>
            <person name="Petrosino J.F."/>
        </authorList>
    </citation>
    <scope>NUCLEOTIDE SEQUENCE [LARGE SCALE GENOMIC DNA]</scope>
    <source>
        <strain evidence="5 6">ATCC 33285</strain>
    </source>
</reference>
<dbReference type="Gene3D" id="1.10.10.60">
    <property type="entry name" value="Homeodomain-like"/>
    <property type="match status" value="1"/>
</dbReference>
<proteinExistence type="predicted"/>
<dbReference type="EMBL" id="CP027231">
    <property type="protein sequence ID" value="AVM52011.1"/>
    <property type="molecule type" value="Genomic_DNA"/>
</dbReference>
<accession>A0ABM6T5L6</accession>
<dbReference type="PROSITE" id="PS00041">
    <property type="entry name" value="HTH_ARAC_FAMILY_1"/>
    <property type="match status" value="1"/>
</dbReference>